<dbReference type="InParanoid" id="A0A0Q3NZL7"/>
<reference evidence="4" key="3">
    <citation type="submission" date="2018-08" db="UniProtKB">
        <authorList>
            <consortium name="EnsemblPlants"/>
        </authorList>
    </citation>
    <scope>IDENTIFICATION</scope>
    <source>
        <strain evidence="4">cv. Bd21</strain>
    </source>
</reference>
<dbReference type="Proteomes" id="UP000008810">
    <property type="component" value="Chromosome 5"/>
</dbReference>
<dbReference type="EnsemblPlants" id="KQJ81817">
    <property type="protein sequence ID" value="KQJ81817"/>
    <property type="gene ID" value="BRADI_5g03258v3"/>
</dbReference>
<feature type="region of interest" description="Disordered" evidence="1">
    <location>
        <begin position="71"/>
        <end position="92"/>
    </location>
</feature>
<sequence length="92" mass="10577">MYAIYILIRAPFIILLEFVWIGLRGIRKCNNRKFHVSCEGWPFVAASKNCGYGGYFFELRNNTKPRSARDIEDVHSKILRNKKKKKGANGAA</sequence>
<feature type="transmembrane region" description="Helical" evidence="2">
    <location>
        <begin position="6"/>
        <end position="23"/>
    </location>
</feature>
<evidence type="ECO:0000313" key="4">
    <source>
        <dbReference type="EnsemblPlants" id="KQJ81817"/>
    </source>
</evidence>
<evidence type="ECO:0000256" key="2">
    <source>
        <dbReference type="SAM" id="Phobius"/>
    </source>
</evidence>
<evidence type="ECO:0000313" key="5">
    <source>
        <dbReference type="Proteomes" id="UP000008810"/>
    </source>
</evidence>
<dbReference type="AlphaFoldDB" id="A0A0Q3NZL7"/>
<keyword evidence="2" id="KW-1133">Transmembrane helix</keyword>
<evidence type="ECO:0000313" key="3">
    <source>
        <dbReference type="EMBL" id="KQJ81817.1"/>
    </source>
</evidence>
<keyword evidence="5" id="KW-1185">Reference proteome</keyword>
<dbReference type="Gramene" id="KQJ81817">
    <property type="protein sequence ID" value="KQJ81817"/>
    <property type="gene ID" value="BRADI_5g03258v3"/>
</dbReference>
<reference evidence="3 4" key="1">
    <citation type="journal article" date="2010" name="Nature">
        <title>Genome sequencing and analysis of the model grass Brachypodium distachyon.</title>
        <authorList>
            <consortium name="International Brachypodium Initiative"/>
        </authorList>
    </citation>
    <scope>NUCLEOTIDE SEQUENCE [LARGE SCALE GENOMIC DNA]</scope>
    <source>
        <strain evidence="3 4">Bd21</strain>
    </source>
</reference>
<dbReference type="EMBL" id="CM000884">
    <property type="protein sequence ID" value="KQJ81817.1"/>
    <property type="molecule type" value="Genomic_DNA"/>
</dbReference>
<accession>A0A0Q3NZL7</accession>
<feature type="compositionally biased region" description="Basic residues" evidence="1">
    <location>
        <begin position="77"/>
        <end position="92"/>
    </location>
</feature>
<proteinExistence type="predicted"/>
<evidence type="ECO:0000256" key="1">
    <source>
        <dbReference type="SAM" id="MobiDB-lite"/>
    </source>
</evidence>
<keyword evidence="2" id="KW-0812">Transmembrane</keyword>
<keyword evidence="2" id="KW-0472">Membrane</keyword>
<gene>
    <name evidence="3" type="ORF">BRADI_5g03258v3</name>
</gene>
<name>A0A0Q3NZL7_BRADI</name>
<reference evidence="3" key="2">
    <citation type="submission" date="2017-06" db="EMBL/GenBank/DDBJ databases">
        <title>WGS assembly of Brachypodium distachyon.</title>
        <authorList>
            <consortium name="The International Brachypodium Initiative"/>
            <person name="Lucas S."/>
            <person name="Harmon-Smith M."/>
            <person name="Lail K."/>
            <person name="Tice H."/>
            <person name="Grimwood J."/>
            <person name="Bruce D."/>
            <person name="Barry K."/>
            <person name="Shu S."/>
            <person name="Lindquist E."/>
            <person name="Wang M."/>
            <person name="Pitluck S."/>
            <person name="Vogel J.P."/>
            <person name="Garvin D.F."/>
            <person name="Mockler T.C."/>
            <person name="Schmutz J."/>
            <person name="Rokhsar D."/>
            <person name="Bevan M.W."/>
        </authorList>
    </citation>
    <scope>NUCLEOTIDE SEQUENCE</scope>
    <source>
        <strain evidence="3">Bd21</strain>
    </source>
</reference>
<organism evidence="3">
    <name type="scientific">Brachypodium distachyon</name>
    <name type="common">Purple false brome</name>
    <name type="synonym">Trachynia distachya</name>
    <dbReference type="NCBI Taxonomy" id="15368"/>
    <lineage>
        <taxon>Eukaryota</taxon>
        <taxon>Viridiplantae</taxon>
        <taxon>Streptophyta</taxon>
        <taxon>Embryophyta</taxon>
        <taxon>Tracheophyta</taxon>
        <taxon>Spermatophyta</taxon>
        <taxon>Magnoliopsida</taxon>
        <taxon>Liliopsida</taxon>
        <taxon>Poales</taxon>
        <taxon>Poaceae</taxon>
        <taxon>BOP clade</taxon>
        <taxon>Pooideae</taxon>
        <taxon>Stipodae</taxon>
        <taxon>Brachypodieae</taxon>
        <taxon>Brachypodium</taxon>
    </lineage>
</organism>
<protein>
    <submittedName>
        <fullName evidence="3 4">Uncharacterized protein</fullName>
    </submittedName>
</protein>